<reference evidence="1 2" key="1">
    <citation type="submission" date="2024-08" db="EMBL/GenBank/DDBJ databases">
        <title>Whole-genome sequencing of halo(alkali)philic microorganisms from hypersaline lakes.</title>
        <authorList>
            <person name="Sorokin D.Y."/>
            <person name="Merkel A.Y."/>
            <person name="Messina E."/>
            <person name="Yakimov M."/>
        </authorList>
    </citation>
    <scope>NUCLEOTIDE SEQUENCE [LARGE SCALE GENOMIC DNA]</scope>
    <source>
        <strain evidence="1 2">Cl-TMA</strain>
    </source>
</reference>
<keyword evidence="2" id="KW-1185">Reference proteome</keyword>
<evidence type="ECO:0000313" key="2">
    <source>
        <dbReference type="Proteomes" id="UP001575181"/>
    </source>
</evidence>
<organism evidence="1 2">
    <name type="scientific">Thiohalorhabdus methylotrophus</name>
    <dbReference type="NCBI Taxonomy" id="3242694"/>
    <lineage>
        <taxon>Bacteria</taxon>
        <taxon>Pseudomonadati</taxon>
        <taxon>Pseudomonadota</taxon>
        <taxon>Gammaproteobacteria</taxon>
        <taxon>Thiohalorhabdales</taxon>
        <taxon>Thiohalorhabdaceae</taxon>
        <taxon>Thiohalorhabdus</taxon>
    </lineage>
</organism>
<dbReference type="PANTHER" id="PTHR36849">
    <property type="entry name" value="CYTOPLASMIC PROTEIN-RELATED"/>
    <property type="match status" value="1"/>
</dbReference>
<dbReference type="PANTHER" id="PTHR36849:SF1">
    <property type="entry name" value="CYTOPLASMIC PROTEIN"/>
    <property type="match status" value="1"/>
</dbReference>
<comment type="caution">
    <text evidence="1">The sequence shown here is derived from an EMBL/GenBank/DDBJ whole genome shotgun (WGS) entry which is preliminary data.</text>
</comment>
<accession>A0ABV4TUU0</accession>
<protein>
    <submittedName>
        <fullName evidence="1">DUF488 domain-containing protein</fullName>
    </submittedName>
</protein>
<sequence length="119" mass="14099">MGEFRLKRIYETAEPGDGQRILVERIWPRGMRKDEARLDDWLKEIAPSPELRKWFGHDPEKWPEFKRRYRKELAGRPGLLSDLRERAHSGPVTLLFATKDTTHNSAVALREVLEEEDFR</sequence>
<gene>
    <name evidence="1" type="ORF">ACERLL_05840</name>
</gene>
<dbReference type="EMBL" id="JBGUAW010000003">
    <property type="protein sequence ID" value="MFA9460346.1"/>
    <property type="molecule type" value="Genomic_DNA"/>
</dbReference>
<dbReference type="Proteomes" id="UP001575181">
    <property type="component" value="Unassembled WGS sequence"/>
</dbReference>
<name>A0ABV4TUU0_9GAMM</name>
<dbReference type="RefSeq" id="WP_373655129.1">
    <property type="nucleotide sequence ID" value="NZ_JBGUAW010000003.1"/>
</dbReference>
<dbReference type="Pfam" id="PF22752">
    <property type="entry name" value="DUF488-N3i"/>
    <property type="match status" value="1"/>
</dbReference>
<dbReference type="InterPro" id="IPR052552">
    <property type="entry name" value="YeaO-like"/>
</dbReference>
<evidence type="ECO:0000313" key="1">
    <source>
        <dbReference type="EMBL" id="MFA9460346.1"/>
    </source>
</evidence>
<proteinExistence type="predicted"/>